<reference evidence="3" key="1">
    <citation type="journal article" date="2019" name="Int. J. Syst. Evol. Microbiol.">
        <title>The Global Catalogue of Microorganisms (GCM) 10K type strain sequencing project: providing services to taxonomists for standard genome sequencing and annotation.</title>
        <authorList>
            <consortium name="The Broad Institute Genomics Platform"/>
            <consortium name="The Broad Institute Genome Sequencing Center for Infectious Disease"/>
            <person name="Wu L."/>
            <person name="Ma J."/>
        </authorList>
    </citation>
    <scope>NUCLEOTIDE SEQUENCE [LARGE SCALE GENOMIC DNA]</scope>
    <source>
        <strain evidence="3">TISTR 2466</strain>
    </source>
</reference>
<dbReference type="SUPFAM" id="SSF47413">
    <property type="entry name" value="lambda repressor-like DNA-binding domains"/>
    <property type="match status" value="1"/>
</dbReference>
<proteinExistence type="predicted"/>
<organism evidence="2 3">
    <name type="scientific">Sporolactobacillus shoreicorticis</name>
    <dbReference type="NCBI Taxonomy" id="1923877"/>
    <lineage>
        <taxon>Bacteria</taxon>
        <taxon>Bacillati</taxon>
        <taxon>Bacillota</taxon>
        <taxon>Bacilli</taxon>
        <taxon>Bacillales</taxon>
        <taxon>Sporolactobacillaceae</taxon>
        <taxon>Sporolactobacillus</taxon>
    </lineage>
</organism>
<dbReference type="RefSeq" id="WP_253065487.1">
    <property type="nucleotide sequence ID" value="NZ_JAMXWM010000046.1"/>
</dbReference>
<dbReference type="PROSITE" id="PS50943">
    <property type="entry name" value="HTH_CROC1"/>
    <property type="match status" value="1"/>
</dbReference>
<evidence type="ECO:0000313" key="2">
    <source>
        <dbReference type="EMBL" id="MFD2695778.1"/>
    </source>
</evidence>
<keyword evidence="3" id="KW-1185">Reference proteome</keyword>
<comment type="caution">
    <text evidence="2">The sequence shown here is derived from an EMBL/GenBank/DDBJ whole genome shotgun (WGS) entry which is preliminary data.</text>
</comment>
<evidence type="ECO:0000313" key="3">
    <source>
        <dbReference type="Proteomes" id="UP001597399"/>
    </source>
</evidence>
<dbReference type="Proteomes" id="UP001597399">
    <property type="component" value="Unassembled WGS sequence"/>
</dbReference>
<dbReference type="EMBL" id="JBHUMQ010000053">
    <property type="protein sequence ID" value="MFD2695778.1"/>
    <property type="molecule type" value="Genomic_DNA"/>
</dbReference>
<gene>
    <name evidence="2" type="ORF">ACFSUE_19425</name>
</gene>
<evidence type="ECO:0000259" key="1">
    <source>
        <dbReference type="PROSITE" id="PS50943"/>
    </source>
</evidence>
<dbReference type="InterPro" id="IPR001387">
    <property type="entry name" value="Cro/C1-type_HTH"/>
</dbReference>
<sequence length="198" mass="23372">MITCNLNVLLAERNMKITELAKMTGISRTTITALAYNKSKGIQFDTMDNICTVLNVRPNDLFNQEQFEYEFKILDSEDNVFSDFKEEFFANDEYEGIVLNTEFKIIFRKRAIKEIIPLNVTLPSKDNKSKPVFIHVERPFDFSQRETYKILKNIPIVFKTEFDNELKETVRSYLYILEQEPFQKIPKENIEKAFIDLL</sequence>
<accession>A0ABW5S7T6</accession>
<name>A0ABW5S7T6_9BACL</name>
<dbReference type="Gene3D" id="1.10.260.40">
    <property type="entry name" value="lambda repressor-like DNA-binding domains"/>
    <property type="match status" value="1"/>
</dbReference>
<dbReference type="PANTHER" id="PTHR37301">
    <property type="entry name" value="DNA-BINDING PROTEIN-RELATED"/>
    <property type="match status" value="1"/>
</dbReference>
<dbReference type="Pfam" id="PF13443">
    <property type="entry name" value="HTH_26"/>
    <property type="match status" value="1"/>
</dbReference>
<feature type="domain" description="HTH cro/C1-type" evidence="1">
    <location>
        <begin position="6"/>
        <end position="61"/>
    </location>
</feature>
<dbReference type="PANTHER" id="PTHR37301:SF1">
    <property type="entry name" value="DNA-BINDING PROTEIN"/>
    <property type="match status" value="1"/>
</dbReference>
<dbReference type="InterPro" id="IPR010982">
    <property type="entry name" value="Lambda_DNA-bd_dom_sf"/>
</dbReference>
<dbReference type="CDD" id="cd00093">
    <property type="entry name" value="HTH_XRE"/>
    <property type="match status" value="1"/>
</dbReference>
<dbReference type="SMART" id="SM00530">
    <property type="entry name" value="HTH_XRE"/>
    <property type="match status" value="1"/>
</dbReference>
<protein>
    <submittedName>
        <fullName evidence="2">Helix-turn-helix domain-containing protein</fullName>
    </submittedName>
</protein>